<comment type="caution">
    <text evidence="3">The sequence shown here is derived from an EMBL/GenBank/DDBJ whole genome shotgun (WGS) entry which is preliminary data.</text>
</comment>
<name>A0A9N8VN93_9GLOM</name>
<dbReference type="OrthoDB" id="2444986at2759"/>
<feature type="compositionally biased region" description="Pro residues" evidence="2">
    <location>
        <begin position="528"/>
        <end position="538"/>
    </location>
</feature>
<proteinExistence type="predicted"/>
<keyword evidence="4" id="KW-1185">Reference proteome</keyword>
<dbReference type="AlphaFoldDB" id="A0A9N8VN93"/>
<reference evidence="3" key="1">
    <citation type="submission" date="2021-06" db="EMBL/GenBank/DDBJ databases">
        <authorList>
            <person name="Kallberg Y."/>
            <person name="Tangrot J."/>
            <person name="Rosling A."/>
        </authorList>
    </citation>
    <scope>NUCLEOTIDE SEQUENCE</scope>
    <source>
        <strain evidence="3">IN212</strain>
    </source>
</reference>
<evidence type="ECO:0000256" key="2">
    <source>
        <dbReference type="SAM" id="MobiDB-lite"/>
    </source>
</evidence>
<evidence type="ECO:0000313" key="4">
    <source>
        <dbReference type="Proteomes" id="UP000789396"/>
    </source>
</evidence>
<feature type="coiled-coil region" evidence="1">
    <location>
        <begin position="577"/>
        <end position="614"/>
    </location>
</feature>
<accession>A0A9N8VN93</accession>
<organism evidence="3 4">
    <name type="scientific">Racocetra fulgida</name>
    <dbReference type="NCBI Taxonomy" id="60492"/>
    <lineage>
        <taxon>Eukaryota</taxon>
        <taxon>Fungi</taxon>
        <taxon>Fungi incertae sedis</taxon>
        <taxon>Mucoromycota</taxon>
        <taxon>Glomeromycotina</taxon>
        <taxon>Glomeromycetes</taxon>
        <taxon>Diversisporales</taxon>
        <taxon>Gigasporaceae</taxon>
        <taxon>Racocetra</taxon>
    </lineage>
</organism>
<sequence length="680" mass="76796">MDKFHQLYKDIETATSLTDLRSIDIEVYDQEQVPNVGKWDRMKVRKDNKKLALFKTAFEGTGAGPSDEIDKPILIIYPHVNYQIPSTENLKDIWIKAEVKKVKKEELDKVKKLLDDIRQENSASNLPANYADFQAGIIENLPDDHTLPEDYRKSKIIALYQDYHFKNVGGAADTFVGSNIFQPDVRKKVLAYRKQVSDTFGEREITGAEAGQIRNNGWDPTEIDIEVDGRITAIQKFKNGASLSLTDQQILEYLKLCPSSGVAADQFTGSYATSFATINTYSSYGQTDQDLDALTIDREELDKVNTIIKQINDAKSLSDLPAEADINLTKYEEKKVPATKNYAAIKNQIKDKKAQLDQDAADLTARHDAIQAAEKNRLISLINEAKVKPDITEIEAELNKKPVVSSSELKNSDYQTEMINLVRDDSQRATQKQEIIKEINQIRENKLEKVRQIISQAQNIFNKDAATKKELEQVINDLNTLANAPSDSAEKIIWTEKETENKKLLTDLEAKLNTNFPPEPEKEGPKGPEIPTPPPSPTPQEEAEKYGADFANLKSTQQGERKKIFHYDKSLEFLASQKKVNEELKTHEDNCSEKNNANHQANKANKAKRQARADLAYHEEHECGNNLEKPKIAIYFSPNQGGNKHADLTYATKVNESELSLEQDNQGEIYQEKSPINLTP</sequence>
<dbReference type="EMBL" id="CAJVPZ010000308">
    <property type="protein sequence ID" value="CAG8460563.1"/>
    <property type="molecule type" value="Genomic_DNA"/>
</dbReference>
<protein>
    <submittedName>
        <fullName evidence="3">15879_t:CDS:1</fullName>
    </submittedName>
</protein>
<keyword evidence="1" id="KW-0175">Coiled coil</keyword>
<evidence type="ECO:0000313" key="3">
    <source>
        <dbReference type="EMBL" id="CAG8460563.1"/>
    </source>
</evidence>
<evidence type="ECO:0000256" key="1">
    <source>
        <dbReference type="SAM" id="Coils"/>
    </source>
</evidence>
<gene>
    <name evidence="3" type="ORF">RFULGI_LOCUS664</name>
</gene>
<feature type="region of interest" description="Disordered" evidence="2">
    <location>
        <begin position="659"/>
        <end position="680"/>
    </location>
</feature>
<feature type="region of interest" description="Disordered" evidence="2">
    <location>
        <begin position="513"/>
        <end position="543"/>
    </location>
</feature>
<dbReference type="Proteomes" id="UP000789396">
    <property type="component" value="Unassembled WGS sequence"/>
</dbReference>